<protein>
    <submittedName>
        <fullName evidence="2">Uncharacterized protein LOC111107979</fullName>
    </submittedName>
</protein>
<proteinExistence type="predicted"/>
<sequence length="156" mass="17591">MSDNCLVCEVLMQCRELAGNPRDFPFHCAVCQKNVENNCEPVPISKQQFVSTVSSPCLSRQHVVPSATTIKEELVGEHFRSQDVLDDCFYIPRSPCRDTDYPDIQERSLPGCSRNIFQEDGPVRFEVLEKGTKRGSKLLVASDGFTYTVKVAEQQE</sequence>
<name>A0A8B8B7N1_CRAVI</name>
<organism evidence="1 2">
    <name type="scientific">Crassostrea virginica</name>
    <name type="common">Eastern oyster</name>
    <dbReference type="NCBI Taxonomy" id="6565"/>
    <lineage>
        <taxon>Eukaryota</taxon>
        <taxon>Metazoa</taxon>
        <taxon>Spiralia</taxon>
        <taxon>Lophotrochozoa</taxon>
        <taxon>Mollusca</taxon>
        <taxon>Bivalvia</taxon>
        <taxon>Autobranchia</taxon>
        <taxon>Pteriomorphia</taxon>
        <taxon>Ostreida</taxon>
        <taxon>Ostreoidea</taxon>
        <taxon>Ostreidae</taxon>
        <taxon>Crassostrea</taxon>
    </lineage>
</organism>
<evidence type="ECO:0000313" key="2">
    <source>
        <dbReference type="RefSeq" id="XP_022299148.1"/>
    </source>
</evidence>
<reference evidence="2" key="2">
    <citation type="submission" date="2025-08" db="UniProtKB">
        <authorList>
            <consortium name="RefSeq"/>
        </authorList>
    </citation>
    <scope>IDENTIFICATION</scope>
    <source>
        <tissue evidence="2">Whole sample</tissue>
    </source>
</reference>
<dbReference type="RefSeq" id="XP_022299148.1">
    <property type="nucleotide sequence ID" value="XM_022443440.1"/>
</dbReference>
<reference evidence="1" key="1">
    <citation type="submission" date="2024-06" db="UniProtKB">
        <authorList>
            <consortium name="RefSeq"/>
        </authorList>
    </citation>
    <scope>NUCLEOTIDE SEQUENCE [LARGE SCALE GENOMIC DNA]</scope>
</reference>
<dbReference type="KEGG" id="cvn:111107979"/>
<accession>A0A8B8B7N1</accession>
<gene>
    <name evidence="2" type="primary">LOC111107979</name>
</gene>
<dbReference type="Proteomes" id="UP000694844">
    <property type="component" value="Chromosome 1"/>
</dbReference>
<keyword evidence="1" id="KW-1185">Reference proteome</keyword>
<evidence type="ECO:0000313" key="1">
    <source>
        <dbReference type="Proteomes" id="UP000694844"/>
    </source>
</evidence>
<dbReference type="GeneID" id="111107979"/>
<dbReference type="AlphaFoldDB" id="A0A8B8B7N1"/>